<dbReference type="EMBL" id="CZBX01000001">
    <property type="protein sequence ID" value="CUQ80559.1"/>
    <property type="molecule type" value="Genomic_DNA"/>
</dbReference>
<dbReference type="AlphaFoldDB" id="A0A174Z6K6"/>
<dbReference type="PIRSF" id="PIRSF011570">
    <property type="entry name" value="SpoVAD"/>
    <property type="match status" value="1"/>
</dbReference>
<dbReference type="NCBIfam" id="NF006160">
    <property type="entry name" value="PRK08304.1"/>
    <property type="match status" value="1"/>
</dbReference>
<accession>A0A174Z6K6</accession>
<gene>
    <name evidence="1" type="primary">spoVAD</name>
    <name evidence="1" type="ORF">ERS852502_00031</name>
</gene>
<dbReference type="Pfam" id="PF07451">
    <property type="entry name" value="SpoVAD"/>
    <property type="match status" value="1"/>
</dbReference>
<evidence type="ECO:0000313" key="2">
    <source>
        <dbReference type="Proteomes" id="UP000078383"/>
    </source>
</evidence>
<dbReference type="InterPro" id="IPR010894">
    <property type="entry name" value="SpoVAD"/>
</dbReference>
<dbReference type="InterPro" id="IPR038369">
    <property type="entry name" value="SpoVAD_sf"/>
</dbReference>
<organism evidence="1 2">
    <name type="scientific">[Ruminococcus] torques</name>
    <dbReference type="NCBI Taxonomy" id="33039"/>
    <lineage>
        <taxon>Bacteria</taxon>
        <taxon>Bacillati</taxon>
        <taxon>Bacillota</taxon>
        <taxon>Clostridia</taxon>
        <taxon>Lachnospirales</taxon>
        <taxon>Lachnospiraceae</taxon>
        <taxon>Mediterraneibacter</taxon>
    </lineage>
</organism>
<evidence type="ECO:0000313" key="1">
    <source>
        <dbReference type="EMBL" id="CUQ80559.1"/>
    </source>
</evidence>
<dbReference type="SUPFAM" id="SSF53901">
    <property type="entry name" value="Thiolase-like"/>
    <property type="match status" value="1"/>
</dbReference>
<protein>
    <submittedName>
        <fullName evidence="1">Stage V sporulation protein AD</fullName>
    </submittedName>
</protein>
<dbReference type="Proteomes" id="UP000078383">
    <property type="component" value="Unassembled WGS sequence"/>
</dbReference>
<dbReference type="InterPro" id="IPR016039">
    <property type="entry name" value="Thiolase-like"/>
</dbReference>
<dbReference type="Gene3D" id="3.40.47.40">
    <property type="entry name" value="Stage V sporulation protein AD"/>
    <property type="match status" value="1"/>
</dbReference>
<name>A0A174Z6K6_9FIRM</name>
<proteinExistence type="predicted"/>
<reference evidence="1 2" key="1">
    <citation type="submission" date="2015-09" db="EMBL/GenBank/DDBJ databases">
        <authorList>
            <consortium name="Pathogen Informatics"/>
        </authorList>
    </citation>
    <scope>NUCLEOTIDE SEQUENCE [LARGE SCALE GENOMIC DNA]</scope>
    <source>
        <strain evidence="1 2">2789STDY5834889</strain>
    </source>
</reference>
<dbReference type="GO" id="GO:0016746">
    <property type="term" value="F:acyltransferase activity"/>
    <property type="evidence" value="ECO:0007669"/>
    <property type="project" value="InterPro"/>
</dbReference>
<sequence>MNDTGNKNRAVESECGPFHLSQLRGAQSIVFTKAPYLLSAASVAGSKEAQGPLGKCFDLTNEDDLFGAETWEEAESNMQKEACVLALGKSHVDPKSVRYLFGGDLLRQGIATSMGVEDLQIPIFGLYGACSTSGEALALAAMSVAAGYGDYMLAVTSSHFGSAEKEFRFPLGYANQRPLSAHWTVTASGAFLVGSHLNKIHSDKQRQRKSQFRHIRITGVTIGKIVDFGLKDSQNMGACMAPAATDTIYRNFQDLGRTQEDYDQIITGDLGYIGQSILFDLMKSRGYDIRKKHMDCGMTIFDQETQDTHAGGSGCGCAASTLASYILPKLESGEWRKILFVPTGALMSTVSFNEGASVPGIAHAIMIEHC</sequence>